<dbReference type="InterPro" id="IPR000700">
    <property type="entry name" value="PAS-assoc_C"/>
</dbReference>
<dbReference type="PROSITE" id="PS50112">
    <property type="entry name" value="PAS"/>
    <property type="match status" value="1"/>
</dbReference>
<dbReference type="Pfam" id="PF00072">
    <property type="entry name" value="Response_reg"/>
    <property type="match status" value="1"/>
</dbReference>
<dbReference type="InterPro" id="IPR035965">
    <property type="entry name" value="PAS-like_dom_sf"/>
</dbReference>
<dbReference type="PRINTS" id="PR00344">
    <property type="entry name" value="BCTRLSENSOR"/>
</dbReference>
<evidence type="ECO:0000313" key="21">
    <source>
        <dbReference type="Proteomes" id="UP000202922"/>
    </source>
</evidence>
<dbReference type="CDD" id="cd17546">
    <property type="entry name" value="REC_hyHK_CKI1_RcsC-like"/>
    <property type="match status" value="1"/>
</dbReference>
<feature type="domain" description="PAC" evidence="18">
    <location>
        <begin position="301"/>
        <end position="351"/>
    </location>
</feature>
<dbReference type="PROSITE" id="PS50110">
    <property type="entry name" value="RESPONSE_REGULATORY"/>
    <property type="match status" value="1"/>
</dbReference>
<feature type="modified residue" description="4-aspartylphosphate" evidence="13">
    <location>
        <position position="665"/>
    </location>
</feature>
<keyword evidence="4" id="KW-1003">Cell membrane</keyword>
<evidence type="ECO:0000256" key="6">
    <source>
        <dbReference type="ARBA" id="ARBA00022692"/>
    </source>
</evidence>
<name>A0A238JJ28_9RHOB</name>
<dbReference type="NCBIfam" id="TIGR00229">
    <property type="entry name" value="sensory_box"/>
    <property type="match status" value="1"/>
</dbReference>
<dbReference type="AlphaFoldDB" id="A0A238JJ28"/>
<evidence type="ECO:0000256" key="1">
    <source>
        <dbReference type="ARBA" id="ARBA00000085"/>
    </source>
</evidence>
<dbReference type="CDD" id="cd16922">
    <property type="entry name" value="HATPase_EvgS-ArcB-TorS-like"/>
    <property type="match status" value="1"/>
</dbReference>
<evidence type="ECO:0000256" key="8">
    <source>
        <dbReference type="ARBA" id="ARBA00022840"/>
    </source>
</evidence>
<keyword evidence="9 14" id="KW-1133">Transmembrane helix</keyword>
<accession>A0A238JJ28</accession>
<evidence type="ECO:0000256" key="12">
    <source>
        <dbReference type="PROSITE-ProRule" id="PRU00110"/>
    </source>
</evidence>
<protein>
    <recommendedName>
        <fullName evidence="3">histidine kinase</fullName>
        <ecNumber evidence="3">2.7.13.3</ecNumber>
    </recommendedName>
</protein>
<dbReference type="Pfam" id="PF13426">
    <property type="entry name" value="PAS_9"/>
    <property type="match status" value="1"/>
</dbReference>
<comment type="catalytic activity">
    <reaction evidence="1">
        <text>ATP + protein L-histidine = ADP + protein N-phospho-L-histidine.</text>
        <dbReference type="EC" id="2.7.13.3"/>
    </reaction>
</comment>
<dbReference type="SUPFAM" id="SSF47384">
    <property type="entry name" value="Homodimeric domain of signal transducing histidine kinase"/>
    <property type="match status" value="1"/>
</dbReference>
<evidence type="ECO:0000256" key="4">
    <source>
        <dbReference type="ARBA" id="ARBA00022475"/>
    </source>
</evidence>
<keyword evidence="11 14" id="KW-0472">Membrane</keyword>
<dbReference type="InterPro" id="IPR003594">
    <property type="entry name" value="HATPase_dom"/>
</dbReference>
<feature type="domain" description="Histidine kinase" evidence="15">
    <location>
        <begin position="369"/>
        <end position="587"/>
    </location>
</feature>
<evidence type="ECO:0000313" key="20">
    <source>
        <dbReference type="EMBL" id="SMX30669.1"/>
    </source>
</evidence>
<keyword evidence="20" id="KW-0808">Transferase</keyword>
<dbReference type="GO" id="GO:0005524">
    <property type="term" value="F:ATP binding"/>
    <property type="evidence" value="ECO:0007669"/>
    <property type="project" value="UniProtKB-KW"/>
</dbReference>
<dbReference type="SUPFAM" id="SSF55785">
    <property type="entry name" value="PYP-like sensor domain (PAS domain)"/>
    <property type="match status" value="1"/>
</dbReference>
<dbReference type="InterPro" id="IPR001789">
    <property type="entry name" value="Sig_transdc_resp-reg_receiver"/>
</dbReference>
<feature type="domain" description="HPt" evidence="19">
    <location>
        <begin position="768"/>
        <end position="865"/>
    </location>
</feature>
<dbReference type="PROSITE" id="PS50109">
    <property type="entry name" value="HIS_KIN"/>
    <property type="match status" value="1"/>
</dbReference>
<dbReference type="InterPro" id="IPR036641">
    <property type="entry name" value="HPT_dom_sf"/>
</dbReference>
<dbReference type="InterPro" id="IPR011006">
    <property type="entry name" value="CheY-like_superfamily"/>
</dbReference>
<evidence type="ECO:0000256" key="11">
    <source>
        <dbReference type="ARBA" id="ARBA00023136"/>
    </source>
</evidence>
<evidence type="ECO:0000256" key="7">
    <source>
        <dbReference type="ARBA" id="ARBA00022741"/>
    </source>
</evidence>
<dbReference type="Gene3D" id="3.40.50.2300">
    <property type="match status" value="1"/>
</dbReference>
<dbReference type="SMART" id="SM00387">
    <property type="entry name" value="HATPase_c"/>
    <property type="match status" value="1"/>
</dbReference>
<dbReference type="Gene3D" id="1.10.287.130">
    <property type="match status" value="1"/>
</dbReference>
<organism evidence="20 21">
    <name type="scientific">Actibacterium lipolyticum</name>
    <dbReference type="NCBI Taxonomy" id="1524263"/>
    <lineage>
        <taxon>Bacteria</taxon>
        <taxon>Pseudomonadati</taxon>
        <taxon>Pseudomonadota</taxon>
        <taxon>Alphaproteobacteria</taxon>
        <taxon>Rhodobacterales</taxon>
        <taxon>Roseobacteraceae</taxon>
        <taxon>Actibacterium</taxon>
    </lineage>
</organism>
<dbReference type="InterPro" id="IPR004358">
    <property type="entry name" value="Sig_transdc_His_kin-like_C"/>
</dbReference>
<reference evidence="21" key="1">
    <citation type="submission" date="2017-05" db="EMBL/GenBank/DDBJ databases">
        <authorList>
            <person name="Rodrigo-Torres L."/>
            <person name="Arahal R. D."/>
            <person name="Lucena T."/>
        </authorList>
    </citation>
    <scope>NUCLEOTIDE SEQUENCE [LARGE SCALE GENOMIC DNA]</scope>
    <source>
        <strain evidence="21">CECT 8621</strain>
    </source>
</reference>
<dbReference type="InterPro" id="IPR036890">
    <property type="entry name" value="HATPase_C_sf"/>
</dbReference>
<dbReference type="Gene3D" id="1.20.120.160">
    <property type="entry name" value="HPT domain"/>
    <property type="match status" value="1"/>
</dbReference>
<feature type="transmembrane region" description="Helical" evidence="14">
    <location>
        <begin position="187"/>
        <end position="206"/>
    </location>
</feature>
<dbReference type="InterPro" id="IPR008207">
    <property type="entry name" value="Sig_transdc_His_kin_Hpt_dom"/>
</dbReference>
<keyword evidence="6 14" id="KW-0812">Transmembrane</keyword>
<evidence type="ECO:0000256" key="10">
    <source>
        <dbReference type="ARBA" id="ARBA00023012"/>
    </source>
</evidence>
<evidence type="ECO:0000256" key="5">
    <source>
        <dbReference type="ARBA" id="ARBA00022553"/>
    </source>
</evidence>
<dbReference type="PROSITE" id="PS50113">
    <property type="entry name" value="PAC"/>
    <property type="match status" value="1"/>
</dbReference>
<dbReference type="Proteomes" id="UP000202922">
    <property type="component" value="Unassembled WGS sequence"/>
</dbReference>
<comment type="subcellular location">
    <subcellularLocation>
        <location evidence="2">Cell membrane</location>
        <topology evidence="2">Multi-pass membrane protein</topology>
    </subcellularLocation>
</comment>
<feature type="modified residue" description="Phosphohistidine" evidence="12">
    <location>
        <position position="808"/>
    </location>
</feature>
<dbReference type="Pfam" id="PF02518">
    <property type="entry name" value="HATPase_c"/>
    <property type="match status" value="1"/>
</dbReference>
<dbReference type="InterPro" id="IPR036097">
    <property type="entry name" value="HisK_dim/P_sf"/>
</dbReference>
<dbReference type="GO" id="GO:0000155">
    <property type="term" value="F:phosphorelay sensor kinase activity"/>
    <property type="evidence" value="ECO:0007669"/>
    <property type="project" value="InterPro"/>
</dbReference>
<dbReference type="SMART" id="SM00091">
    <property type="entry name" value="PAS"/>
    <property type="match status" value="1"/>
</dbReference>
<proteinExistence type="predicted"/>
<evidence type="ECO:0000256" key="2">
    <source>
        <dbReference type="ARBA" id="ARBA00004651"/>
    </source>
</evidence>
<dbReference type="GO" id="GO:0005886">
    <property type="term" value="C:plasma membrane"/>
    <property type="evidence" value="ECO:0007669"/>
    <property type="project" value="UniProtKB-SubCell"/>
</dbReference>
<dbReference type="Gene3D" id="3.30.565.10">
    <property type="entry name" value="Histidine kinase-like ATPase, C-terminal domain"/>
    <property type="match status" value="1"/>
</dbReference>
<dbReference type="PANTHER" id="PTHR45339">
    <property type="entry name" value="HYBRID SIGNAL TRANSDUCTION HISTIDINE KINASE J"/>
    <property type="match status" value="1"/>
</dbReference>
<keyword evidence="10" id="KW-0902">Two-component regulatory system</keyword>
<keyword evidence="21" id="KW-1185">Reference proteome</keyword>
<dbReference type="InterPro" id="IPR003661">
    <property type="entry name" value="HisK_dim/P_dom"/>
</dbReference>
<evidence type="ECO:0000259" key="19">
    <source>
        <dbReference type="PROSITE" id="PS50894"/>
    </source>
</evidence>
<evidence type="ECO:0000256" key="14">
    <source>
        <dbReference type="SAM" id="Phobius"/>
    </source>
</evidence>
<dbReference type="CDD" id="cd00130">
    <property type="entry name" value="PAS"/>
    <property type="match status" value="1"/>
</dbReference>
<dbReference type="PROSITE" id="PS50894">
    <property type="entry name" value="HPT"/>
    <property type="match status" value="1"/>
</dbReference>
<dbReference type="SUPFAM" id="SSF55874">
    <property type="entry name" value="ATPase domain of HSP90 chaperone/DNA topoisomerase II/histidine kinase"/>
    <property type="match status" value="1"/>
</dbReference>
<evidence type="ECO:0000256" key="9">
    <source>
        <dbReference type="ARBA" id="ARBA00022989"/>
    </source>
</evidence>
<feature type="domain" description="PAS" evidence="17">
    <location>
        <begin position="222"/>
        <end position="293"/>
    </location>
</feature>
<evidence type="ECO:0000259" key="17">
    <source>
        <dbReference type="PROSITE" id="PS50112"/>
    </source>
</evidence>
<keyword evidence="20" id="KW-0418">Kinase</keyword>
<evidence type="ECO:0000259" key="18">
    <source>
        <dbReference type="PROSITE" id="PS50113"/>
    </source>
</evidence>
<dbReference type="PANTHER" id="PTHR45339:SF1">
    <property type="entry name" value="HYBRID SIGNAL TRANSDUCTION HISTIDINE KINASE J"/>
    <property type="match status" value="1"/>
</dbReference>
<keyword evidence="8" id="KW-0067">ATP-binding</keyword>
<dbReference type="Gene3D" id="3.30.450.20">
    <property type="entry name" value="PAS domain"/>
    <property type="match status" value="1"/>
</dbReference>
<keyword evidence="5 13" id="KW-0597">Phosphoprotein</keyword>
<evidence type="ECO:0000256" key="13">
    <source>
        <dbReference type="PROSITE-ProRule" id="PRU00169"/>
    </source>
</evidence>
<dbReference type="InterPro" id="IPR000014">
    <property type="entry name" value="PAS"/>
</dbReference>
<dbReference type="SMART" id="SM00448">
    <property type="entry name" value="REC"/>
    <property type="match status" value="1"/>
</dbReference>
<dbReference type="SUPFAM" id="SSF47226">
    <property type="entry name" value="Histidine-containing phosphotransfer domain, HPT domain"/>
    <property type="match status" value="1"/>
</dbReference>
<dbReference type="CDD" id="cd00082">
    <property type="entry name" value="HisKA"/>
    <property type="match status" value="1"/>
</dbReference>
<sequence length="865" mass="94415">MLDPKRPQINAISHLLKYSVVMLAFAMCATTIFVLSVEVRNNIDALAVANSDNIQWNLSQMEVELYALDAAVLRADAEASSDLRSIRKRFDVFYSRVDILRTSPLYKRLRGEPLVHDALERVGDFFDRNIVLIDGPDGLLSASLPGMTQEIGALHEPVRAISLRGVEVFATGADLQRVDVVKTLRHVAAITIGLVVALSILILFLLRVNRISQERATENQMTTSRLEAVVSTSLDGIVVINRMGRVLEFNGAAERIFGYTADEAVGANLSELIVPESMRAGHESGMQRYRETGEKRVVGQGLIQLDAQRKDGTLFPSEFSISTAQSSSGEIFVSFLRDISDRITAEQELMEARDNALAGEKAKAELLAVMSHEMRTPLNGLLGTMELLEGTELTTRQQEYLEIMGTSGKLLLHHVNDVLDISRLDAGKVEIQQVPFDMDSLLEEIVNGQLSLAKAAGNTLEAQNHSENLHMAIGDPRRLRQILLNLVGNAVKFTRNGSITIEVEQLHDDDVVEFRVQDTGIGIADEDLSRVFDDFVTLDTSYVRETGGTGLGLGISRRMAAAMGGEMGVVSELGEGSLFWLRLPLSVPTSRYERSMLDNVPDGHDSPKTKTARPLSVLVVEDNRINRMVVREMLEKQGHTVSEAHDGDEGVGAAMTKRFDLILMDISMPRMDGVEATRRIRSSEALSKDVPIVALTAHALPDDIARFTAAGMDDSLVKPISQGTLRRTIDRVCDNYMDAGNSNYEPSGGGMSGGLDMGLFQALRNDIGQDTMETLVKAFISETDDAIVRLTGPWAGDADDAELIAAIHKTAGSAAVFGAVDLSRKLRDLETQGKADESVQMRAELGELAGIWDAAKSAVMNASAQ</sequence>
<dbReference type="SUPFAM" id="SSF52172">
    <property type="entry name" value="CheY-like"/>
    <property type="match status" value="1"/>
</dbReference>
<dbReference type="Pfam" id="PF01627">
    <property type="entry name" value="Hpt"/>
    <property type="match status" value="1"/>
</dbReference>
<dbReference type="FunFam" id="3.30.565.10:FF:000010">
    <property type="entry name" value="Sensor histidine kinase RcsC"/>
    <property type="match status" value="1"/>
</dbReference>
<evidence type="ECO:0000256" key="3">
    <source>
        <dbReference type="ARBA" id="ARBA00012438"/>
    </source>
</evidence>
<dbReference type="InterPro" id="IPR005467">
    <property type="entry name" value="His_kinase_dom"/>
</dbReference>
<dbReference type="EMBL" id="FXYE01000001">
    <property type="protein sequence ID" value="SMX30669.1"/>
    <property type="molecule type" value="Genomic_DNA"/>
</dbReference>
<gene>
    <name evidence="20" type="primary">luxQ_1</name>
    <name evidence="20" type="ORF">COL8621_00030</name>
</gene>
<keyword evidence="7" id="KW-0547">Nucleotide-binding</keyword>
<feature type="domain" description="Response regulatory" evidence="16">
    <location>
        <begin position="616"/>
        <end position="733"/>
    </location>
</feature>
<evidence type="ECO:0000259" key="16">
    <source>
        <dbReference type="PROSITE" id="PS50110"/>
    </source>
</evidence>
<evidence type="ECO:0000259" key="15">
    <source>
        <dbReference type="PROSITE" id="PS50109"/>
    </source>
</evidence>
<feature type="transmembrane region" description="Helical" evidence="14">
    <location>
        <begin position="15"/>
        <end position="35"/>
    </location>
</feature>
<dbReference type="SMART" id="SM00388">
    <property type="entry name" value="HisKA"/>
    <property type="match status" value="1"/>
</dbReference>
<dbReference type="EC" id="2.7.13.3" evidence="3"/>
<dbReference type="Pfam" id="PF00512">
    <property type="entry name" value="HisKA"/>
    <property type="match status" value="1"/>
</dbReference>